<dbReference type="GO" id="GO:0003871">
    <property type="term" value="F:5-methyltetrahydropteroyltriglutamate-homocysteine S-methyltransferase activity"/>
    <property type="evidence" value="ECO:0007669"/>
    <property type="project" value="InterPro"/>
</dbReference>
<dbReference type="EMBL" id="JAANIU010007661">
    <property type="protein sequence ID" value="KAG1537063.1"/>
    <property type="molecule type" value="Genomic_DNA"/>
</dbReference>
<evidence type="ECO:0000313" key="3">
    <source>
        <dbReference type="Proteomes" id="UP000740926"/>
    </source>
</evidence>
<gene>
    <name evidence="2" type="ORF">G6F50_014930</name>
</gene>
<dbReference type="InterPro" id="IPR038071">
    <property type="entry name" value="UROD/MetE-like_sf"/>
</dbReference>
<dbReference type="Pfam" id="PF08267">
    <property type="entry name" value="Meth_synt_1"/>
    <property type="match status" value="1"/>
</dbReference>
<evidence type="ECO:0000259" key="1">
    <source>
        <dbReference type="Pfam" id="PF08267"/>
    </source>
</evidence>
<protein>
    <recommendedName>
        <fullName evidence="1">Cobalamin-independent methionine synthase MetE N-terminal domain-containing protein</fullName>
    </recommendedName>
</protein>
<dbReference type="Gene3D" id="3.20.20.210">
    <property type="match status" value="1"/>
</dbReference>
<proteinExistence type="predicted"/>
<keyword evidence="3" id="KW-1185">Reference proteome</keyword>
<dbReference type="GO" id="GO:0008652">
    <property type="term" value="P:amino acid biosynthetic process"/>
    <property type="evidence" value="ECO:0007669"/>
    <property type="project" value="InterPro"/>
</dbReference>
<accession>A0A9P7C5Q7</accession>
<dbReference type="AlphaFoldDB" id="A0A9P7C5Q7"/>
<sequence>MGADRRTHPGTGLAASLARCVQTGDNLSTAQALPVAGLHVDLVRAPEQLADVVAGLRADQVLSAGVINGRNIWRTDLDAAIATLAPIKQQLGDRLWLAPSCSLLHVPVDLANETELDAELKSWLSFATQKLQELSLLGRALDSATDPTVQSGLRRQRVA</sequence>
<feature type="domain" description="Cobalamin-independent methionine synthase MetE N-terminal" evidence="1">
    <location>
        <begin position="24"/>
        <end position="91"/>
    </location>
</feature>
<evidence type="ECO:0000313" key="2">
    <source>
        <dbReference type="EMBL" id="KAG1537063.1"/>
    </source>
</evidence>
<reference evidence="2 3" key="1">
    <citation type="journal article" date="2020" name="Microb. Genom.">
        <title>Genetic diversity of clinical and environmental Mucorales isolates obtained from an investigation of mucormycosis cases among solid organ transplant recipients.</title>
        <authorList>
            <person name="Nguyen M.H."/>
            <person name="Kaul D."/>
            <person name="Muto C."/>
            <person name="Cheng S.J."/>
            <person name="Richter R.A."/>
            <person name="Bruno V.M."/>
            <person name="Liu G."/>
            <person name="Beyhan S."/>
            <person name="Sundermann A.J."/>
            <person name="Mounaud S."/>
            <person name="Pasculle A.W."/>
            <person name="Nierman W.C."/>
            <person name="Driscoll E."/>
            <person name="Cumbie R."/>
            <person name="Clancy C.J."/>
            <person name="Dupont C.L."/>
        </authorList>
    </citation>
    <scope>NUCLEOTIDE SEQUENCE [LARGE SCALE GENOMIC DNA]</scope>
    <source>
        <strain evidence="2 3">GL24</strain>
    </source>
</reference>
<comment type="caution">
    <text evidence="2">The sequence shown here is derived from an EMBL/GenBank/DDBJ whole genome shotgun (WGS) entry which is preliminary data.</text>
</comment>
<dbReference type="PANTHER" id="PTHR30519">
    <property type="entry name" value="5-METHYLTETRAHYDROPTEROYLTRIGLUTAMATE--HOMOCYSTEINE METHYLTRANSFERASE"/>
    <property type="match status" value="1"/>
</dbReference>
<organism evidence="2 3">
    <name type="scientific">Rhizopus delemar</name>
    <dbReference type="NCBI Taxonomy" id="936053"/>
    <lineage>
        <taxon>Eukaryota</taxon>
        <taxon>Fungi</taxon>
        <taxon>Fungi incertae sedis</taxon>
        <taxon>Mucoromycota</taxon>
        <taxon>Mucoromycotina</taxon>
        <taxon>Mucoromycetes</taxon>
        <taxon>Mucorales</taxon>
        <taxon>Mucorineae</taxon>
        <taxon>Rhizopodaceae</taxon>
        <taxon>Rhizopus</taxon>
    </lineage>
</organism>
<dbReference type="InterPro" id="IPR013215">
    <property type="entry name" value="Cbl-indep_Met_Synth_N"/>
</dbReference>
<dbReference type="GO" id="GO:0008270">
    <property type="term" value="F:zinc ion binding"/>
    <property type="evidence" value="ECO:0007669"/>
    <property type="project" value="InterPro"/>
</dbReference>
<name>A0A9P7C5Q7_9FUNG</name>
<dbReference type="SUPFAM" id="SSF51726">
    <property type="entry name" value="UROD/MetE-like"/>
    <property type="match status" value="1"/>
</dbReference>
<dbReference type="Proteomes" id="UP000740926">
    <property type="component" value="Unassembled WGS sequence"/>
</dbReference>